<evidence type="ECO:0000313" key="2">
    <source>
        <dbReference type="EMBL" id="KAF2137828.1"/>
    </source>
</evidence>
<feature type="compositionally biased region" description="Polar residues" evidence="1">
    <location>
        <begin position="59"/>
        <end position="124"/>
    </location>
</feature>
<sequence length="235" mass="25044">MTKNQRITRPSPSASPTKDHGSLRGRGSTHSRSGHMRTRGGLMTARGGLATNPYLANDAVSSNKELRNANNSQLGNDFQRASISTLSTGTQTENISGGNQPGGSNDANSYRANPGHDQSANSRTNCSALEKRIEALEALMEASNLANAIGEAPTSMNSPAANDEAFEKGVEPFRHSFGKYVLDVRRVTPEPASKSEGKESKPTVELELLTEARSQKDVMDASTEPVTPVTKESMA</sequence>
<feature type="region of interest" description="Disordered" evidence="1">
    <location>
        <begin position="211"/>
        <end position="235"/>
    </location>
</feature>
<evidence type="ECO:0000256" key="1">
    <source>
        <dbReference type="SAM" id="MobiDB-lite"/>
    </source>
</evidence>
<evidence type="ECO:0000313" key="3">
    <source>
        <dbReference type="Proteomes" id="UP000799438"/>
    </source>
</evidence>
<feature type="region of interest" description="Disordered" evidence="1">
    <location>
        <begin position="1"/>
        <end position="124"/>
    </location>
</feature>
<organism evidence="2 3">
    <name type="scientific">Aplosporella prunicola CBS 121167</name>
    <dbReference type="NCBI Taxonomy" id="1176127"/>
    <lineage>
        <taxon>Eukaryota</taxon>
        <taxon>Fungi</taxon>
        <taxon>Dikarya</taxon>
        <taxon>Ascomycota</taxon>
        <taxon>Pezizomycotina</taxon>
        <taxon>Dothideomycetes</taxon>
        <taxon>Dothideomycetes incertae sedis</taxon>
        <taxon>Botryosphaeriales</taxon>
        <taxon>Aplosporellaceae</taxon>
        <taxon>Aplosporella</taxon>
    </lineage>
</organism>
<name>A0A6A6B2L0_9PEZI</name>
<dbReference type="AlphaFoldDB" id="A0A6A6B2L0"/>
<dbReference type="RefSeq" id="XP_033393543.1">
    <property type="nucleotide sequence ID" value="XM_033544400.1"/>
</dbReference>
<reference evidence="2" key="1">
    <citation type="journal article" date="2020" name="Stud. Mycol.">
        <title>101 Dothideomycetes genomes: a test case for predicting lifestyles and emergence of pathogens.</title>
        <authorList>
            <person name="Haridas S."/>
            <person name="Albert R."/>
            <person name="Binder M."/>
            <person name="Bloem J."/>
            <person name="Labutti K."/>
            <person name="Salamov A."/>
            <person name="Andreopoulos B."/>
            <person name="Baker S."/>
            <person name="Barry K."/>
            <person name="Bills G."/>
            <person name="Bluhm B."/>
            <person name="Cannon C."/>
            <person name="Castanera R."/>
            <person name="Culley D."/>
            <person name="Daum C."/>
            <person name="Ezra D."/>
            <person name="Gonzalez J."/>
            <person name="Henrissat B."/>
            <person name="Kuo A."/>
            <person name="Liang C."/>
            <person name="Lipzen A."/>
            <person name="Lutzoni F."/>
            <person name="Magnuson J."/>
            <person name="Mondo S."/>
            <person name="Nolan M."/>
            <person name="Ohm R."/>
            <person name="Pangilinan J."/>
            <person name="Park H.-J."/>
            <person name="Ramirez L."/>
            <person name="Alfaro M."/>
            <person name="Sun H."/>
            <person name="Tritt A."/>
            <person name="Yoshinaga Y."/>
            <person name="Zwiers L.-H."/>
            <person name="Turgeon B."/>
            <person name="Goodwin S."/>
            <person name="Spatafora J."/>
            <person name="Crous P."/>
            <person name="Grigoriev I."/>
        </authorList>
    </citation>
    <scope>NUCLEOTIDE SEQUENCE</scope>
    <source>
        <strain evidence="2">CBS 121167</strain>
    </source>
</reference>
<proteinExistence type="predicted"/>
<accession>A0A6A6B2L0</accession>
<dbReference type="EMBL" id="ML995499">
    <property type="protein sequence ID" value="KAF2137828.1"/>
    <property type="molecule type" value="Genomic_DNA"/>
</dbReference>
<dbReference type="Proteomes" id="UP000799438">
    <property type="component" value="Unassembled WGS sequence"/>
</dbReference>
<keyword evidence="3" id="KW-1185">Reference proteome</keyword>
<feature type="compositionally biased region" description="Basic residues" evidence="1">
    <location>
        <begin position="27"/>
        <end position="38"/>
    </location>
</feature>
<protein>
    <submittedName>
        <fullName evidence="2">Uncharacterized protein</fullName>
    </submittedName>
</protein>
<feature type="compositionally biased region" description="Polar residues" evidence="1">
    <location>
        <begin position="1"/>
        <end position="16"/>
    </location>
</feature>
<gene>
    <name evidence="2" type="ORF">K452DRAFT_321527</name>
</gene>
<dbReference type="GeneID" id="54301896"/>